<keyword evidence="3 6" id="KW-0812">Transmembrane</keyword>
<feature type="transmembrane region" description="Helical" evidence="6">
    <location>
        <begin position="6"/>
        <end position="23"/>
    </location>
</feature>
<dbReference type="PANTHER" id="PTHR30250">
    <property type="entry name" value="PST FAMILY PREDICTED COLANIC ACID TRANSPORTER"/>
    <property type="match status" value="1"/>
</dbReference>
<evidence type="ECO:0000256" key="6">
    <source>
        <dbReference type="SAM" id="Phobius"/>
    </source>
</evidence>
<reference evidence="7 8" key="1">
    <citation type="submission" date="2016-11" db="EMBL/GenBank/DDBJ databases">
        <title>Trade-off between light-utilization and light-protection in marine flavobacteria.</title>
        <authorList>
            <person name="Kumagai Y."/>
        </authorList>
    </citation>
    <scope>NUCLEOTIDE SEQUENCE [LARGE SCALE GENOMIC DNA]</scope>
    <source>
        <strain evidence="7 8">ATCC 700397</strain>
    </source>
</reference>
<keyword evidence="5 6" id="KW-0472">Membrane</keyword>
<feature type="transmembrane region" description="Helical" evidence="6">
    <location>
        <begin position="30"/>
        <end position="52"/>
    </location>
</feature>
<keyword evidence="2" id="KW-1003">Cell membrane</keyword>
<dbReference type="InterPro" id="IPR050833">
    <property type="entry name" value="Poly_Biosynth_Transport"/>
</dbReference>
<dbReference type="GO" id="GO:0005886">
    <property type="term" value="C:plasma membrane"/>
    <property type="evidence" value="ECO:0007669"/>
    <property type="project" value="UniProtKB-SubCell"/>
</dbReference>
<dbReference type="AlphaFoldDB" id="A0A2S7KYX6"/>
<accession>A0A2S7KYX6</accession>
<dbReference type="Proteomes" id="UP000239522">
    <property type="component" value="Unassembled WGS sequence"/>
</dbReference>
<evidence type="ECO:0000256" key="1">
    <source>
        <dbReference type="ARBA" id="ARBA00004651"/>
    </source>
</evidence>
<dbReference type="Pfam" id="PF01943">
    <property type="entry name" value="Polysacc_synt"/>
    <property type="match status" value="1"/>
</dbReference>
<evidence type="ECO:0000256" key="4">
    <source>
        <dbReference type="ARBA" id="ARBA00022989"/>
    </source>
</evidence>
<gene>
    <name evidence="7" type="ORF">BST83_12185</name>
</gene>
<evidence type="ECO:0000313" key="7">
    <source>
        <dbReference type="EMBL" id="PQB07827.1"/>
    </source>
</evidence>
<comment type="caution">
    <text evidence="7">The sequence shown here is derived from an EMBL/GenBank/DDBJ whole genome shotgun (WGS) entry which is preliminary data.</text>
</comment>
<organism evidence="7 8">
    <name type="scientific">Polaribacter filamentus</name>
    <dbReference type="NCBI Taxonomy" id="53483"/>
    <lineage>
        <taxon>Bacteria</taxon>
        <taxon>Pseudomonadati</taxon>
        <taxon>Bacteroidota</taxon>
        <taxon>Flavobacteriia</taxon>
        <taxon>Flavobacteriales</taxon>
        <taxon>Flavobacteriaceae</taxon>
    </lineage>
</organism>
<sequence length="149" mass="16758">METITYVMVSTKLISLILIILLVKSVDDYIVAIAINCFSMLIAGIFGVILALKSSKVLNFQLPTFVDISKQFKSGFAYFFSNISANTKDYLNTFIIGYFFSYSEVGVYDLIIKIIKMLLIPITILSKAVFPKVSVEKSFSLNKKLNTYC</sequence>
<name>A0A2S7KYX6_9FLAO</name>
<dbReference type="InterPro" id="IPR002797">
    <property type="entry name" value="Polysacc_synth"/>
</dbReference>
<comment type="subcellular location">
    <subcellularLocation>
        <location evidence="1">Cell membrane</location>
        <topology evidence="1">Multi-pass membrane protein</topology>
    </subcellularLocation>
</comment>
<evidence type="ECO:0000256" key="5">
    <source>
        <dbReference type="ARBA" id="ARBA00023136"/>
    </source>
</evidence>
<evidence type="ECO:0000256" key="2">
    <source>
        <dbReference type="ARBA" id="ARBA00022475"/>
    </source>
</evidence>
<evidence type="ECO:0000256" key="3">
    <source>
        <dbReference type="ARBA" id="ARBA00022692"/>
    </source>
</evidence>
<keyword evidence="8" id="KW-1185">Reference proteome</keyword>
<protein>
    <recommendedName>
        <fullName evidence="9">Polysaccharide biosynthesis protein C-terminal domain-containing protein</fullName>
    </recommendedName>
</protein>
<proteinExistence type="predicted"/>
<dbReference type="PANTHER" id="PTHR30250:SF11">
    <property type="entry name" value="O-ANTIGEN TRANSPORTER-RELATED"/>
    <property type="match status" value="1"/>
</dbReference>
<dbReference type="EMBL" id="MQUA01000013">
    <property type="protein sequence ID" value="PQB07827.1"/>
    <property type="molecule type" value="Genomic_DNA"/>
</dbReference>
<evidence type="ECO:0008006" key="9">
    <source>
        <dbReference type="Google" id="ProtNLM"/>
    </source>
</evidence>
<evidence type="ECO:0000313" key="8">
    <source>
        <dbReference type="Proteomes" id="UP000239522"/>
    </source>
</evidence>
<keyword evidence="4 6" id="KW-1133">Transmembrane helix</keyword>